<dbReference type="CDD" id="cd07185">
    <property type="entry name" value="OmpA_C-like"/>
    <property type="match status" value="1"/>
</dbReference>
<comment type="subcellular location">
    <subcellularLocation>
        <location evidence="1">Cell outer membrane</location>
    </subcellularLocation>
</comment>
<dbReference type="GO" id="GO:0009279">
    <property type="term" value="C:cell outer membrane"/>
    <property type="evidence" value="ECO:0007669"/>
    <property type="project" value="UniProtKB-SubCell"/>
</dbReference>
<dbReference type="Gene3D" id="1.25.40.10">
    <property type="entry name" value="Tetratricopeptide repeat domain"/>
    <property type="match status" value="1"/>
</dbReference>
<dbReference type="InterPro" id="IPR011042">
    <property type="entry name" value="6-blade_b-propeller_TolB-like"/>
</dbReference>
<dbReference type="InterPro" id="IPR036737">
    <property type="entry name" value="OmpA-like_sf"/>
</dbReference>
<evidence type="ECO:0000256" key="2">
    <source>
        <dbReference type="ARBA" id="ARBA00023136"/>
    </source>
</evidence>
<sequence length="646" mass="73838">MKLSIHQIYWLLFLQIISLQLFAQDLHTTSKKAIRYYEDSKEFYQKGDLVKSAELLLKAIEIDNNFVEAHFVLGNAFKLLSKDSPNAAEKYEYHYRKCLEIAPRDRKLAPVYFEVAQLDFQKGDYKEAKEKCNIFLSLTPVNSSQTILARKIIANCEYAEKGMQNPVNFKPKEVSPIINSYKLQYFPVLSADQQMMIFTARKGNDRKSDEDMYVSKKEHDEWTKPENIKELNTEFNEGTCTISADGKVLIFTVCEGSEKRKVFGSCDLFVSYNVGGKWQEPQNMGPNVNSRYWDTQPSLSADGRTLYFISERPGGLGGYDIWRSRRGEDGIWGRAENLRAVNTRFNELAPFIHVNGTTLFFSSDGYQNYGGYDLFRTEFKNGRWQPPANLGYPINDYRNQMGLFITADGRTAYYSHEETKGNLILSSKIYSFEVPEEMRPTVASNYVKGTVYDAKTKQKLEAKIDLFNLANDSIESTVKSDAQNGDYLIVLNKGSEYALYVNKEGYLFQSLSFNYSEKDGKDVIIDIYLEPIVSGSKITLNNIFFETAKWDLQEKSKTELNRILKFMKENPAVKIEISGHTDDVGSDAANLDLSKKRAQSVVDYLTKAGINASRLLSKGYGETQPLIPNTSDENRAMNRRIEFKIL</sequence>
<evidence type="ECO:0000256" key="3">
    <source>
        <dbReference type="ARBA" id="ARBA00023237"/>
    </source>
</evidence>
<dbReference type="Pfam" id="PF07676">
    <property type="entry name" value="PD40"/>
    <property type="match status" value="3"/>
</dbReference>
<proteinExistence type="predicted"/>
<dbReference type="AlphaFoldDB" id="A0A1I2GUF1"/>
<dbReference type="Gene3D" id="2.120.10.30">
    <property type="entry name" value="TolB, C-terminal domain"/>
    <property type="match status" value="1"/>
</dbReference>
<keyword evidence="7" id="KW-1185">Reference proteome</keyword>
<dbReference type="STRING" id="1003.SAMN04488541_102061"/>
<dbReference type="SUPFAM" id="SSF82171">
    <property type="entry name" value="DPP6 N-terminal domain-like"/>
    <property type="match status" value="1"/>
</dbReference>
<accession>A0A1I2GUF1</accession>
<dbReference type="SUPFAM" id="SSF48452">
    <property type="entry name" value="TPR-like"/>
    <property type="match status" value="1"/>
</dbReference>
<dbReference type="EMBL" id="FONY01000020">
    <property type="protein sequence ID" value="SFF21564.1"/>
    <property type="molecule type" value="Genomic_DNA"/>
</dbReference>
<dbReference type="InterPro" id="IPR011990">
    <property type="entry name" value="TPR-like_helical_dom_sf"/>
</dbReference>
<dbReference type="PRINTS" id="PR01021">
    <property type="entry name" value="OMPADOMAIN"/>
</dbReference>
<reference evidence="6 7" key="1">
    <citation type="submission" date="2016-10" db="EMBL/GenBank/DDBJ databases">
        <authorList>
            <person name="de Groot N.N."/>
        </authorList>
    </citation>
    <scope>NUCLEOTIDE SEQUENCE [LARGE SCALE GENOMIC DNA]</scope>
    <source>
        <strain>GEY</strain>
        <strain evidence="7">DSM 9560</strain>
    </source>
</reference>
<organism evidence="6 7">
    <name type="scientific">Thermoflexibacter ruber</name>
    <dbReference type="NCBI Taxonomy" id="1003"/>
    <lineage>
        <taxon>Bacteria</taxon>
        <taxon>Pseudomonadati</taxon>
        <taxon>Bacteroidota</taxon>
        <taxon>Cytophagia</taxon>
        <taxon>Cytophagales</taxon>
        <taxon>Thermoflexibacteraceae</taxon>
        <taxon>Thermoflexibacter</taxon>
    </lineage>
</organism>
<dbReference type="Gene3D" id="2.60.40.1120">
    <property type="entry name" value="Carboxypeptidase-like, regulatory domain"/>
    <property type="match status" value="1"/>
</dbReference>
<dbReference type="Proteomes" id="UP000199513">
    <property type="component" value="Unassembled WGS sequence"/>
</dbReference>
<dbReference type="InterPro" id="IPR006664">
    <property type="entry name" value="OMP_bac"/>
</dbReference>
<name>A0A1I2GUF1_9BACT</name>
<protein>
    <submittedName>
        <fullName evidence="6">WD40-like Beta Propeller Repeat</fullName>
    </submittedName>
</protein>
<dbReference type="PANTHER" id="PTHR30329">
    <property type="entry name" value="STATOR ELEMENT OF FLAGELLAR MOTOR COMPLEX"/>
    <property type="match status" value="1"/>
</dbReference>
<dbReference type="OrthoDB" id="9809364at2"/>
<evidence type="ECO:0000259" key="5">
    <source>
        <dbReference type="PROSITE" id="PS51123"/>
    </source>
</evidence>
<gene>
    <name evidence="6" type="ORF">SAMN04488541_102061</name>
</gene>
<dbReference type="Gene3D" id="3.30.1330.60">
    <property type="entry name" value="OmpA-like domain"/>
    <property type="match status" value="1"/>
</dbReference>
<keyword evidence="3" id="KW-0998">Cell outer membrane</keyword>
<dbReference type="Pfam" id="PF00691">
    <property type="entry name" value="OmpA"/>
    <property type="match status" value="1"/>
</dbReference>
<dbReference type="InterPro" id="IPR011659">
    <property type="entry name" value="WD40"/>
</dbReference>
<dbReference type="InterPro" id="IPR050330">
    <property type="entry name" value="Bact_OuterMem_StrucFunc"/>
</dbReference>
<evidence type="ECO:0000256" key="1">
    <source>
        <dbReference type="ARBA" id="ARBA00004442"/>
    </source>
</evidence>
<evidence type="ECO:0000256" key="4">
    <source>
        <dbReference type="PROSITE-ProRule" id="PRU00473"/>
    </source>
</evidence>
<feature type="domain" description="OmpA-like" evidence="5">
    <location>
        <begin position="533"/>
        <end position="646"/>
    </location>
</feature>
<keyword evidence="2 4" id="KW-0472">Membrane</keyword>
<evidence type="ECO:0000313" key="6">
    <source>
        <dbReference type="EMBL" id="SFF21564.1"/>
    </source>
</evidence>
<evidence type="ECO:0000313" key="7">
    <source>
        <dbReference type="Proteomes" id="UP000199513"/>
    </source>
</evidence>
<dbReference type="Pfam" id="PF13414">
    <property type="entry name" value="TPR_11"/>
    <property type="match status" value="1"/>
</dbReference>
<dbReference type="SUPFAM" id="SSF103088">
    <property type="entry name" value="OmpA-like"/>
    <property type="match status" value="1"/>
</dbReference>
<dbReference type="InterPro" id="IPR006665">
    <property type="entry name" value="OmpA-like"/>
</dbReference>
<dbReference type="PANTHER" id="PTHR30329:SF21">
    <property type="entry name" value="LIPOPROTEIN YIAD-RELATED"/>
    <property type="match status" value="1"/>
</dbReference>
<dbReference type="PROSITE" id="PS51123">
    <property type="entry name" value="OMPA_2"/>
    <property type="match status" value="1"/>
</dbReference>